<accession>A0A837NH76</accession>
<reference evidence="1 2" key="1">
    <citation type="submission" date="2015-08" db="EMBL/GenBank/DDBJ databases">
        <title>Genome sequencing and assembly of the deep-sea bacterium Idiomarina zobellii.</title>
        <authorList>
            <person name="Mithoefer S.D."/>
            <person name="Rheaume B.A."/>
            <person name="MacLea K.S."/>
        </authorList>
    </citation>
    <scope>NUCLEOTIDE SEQUENCE [LARGE SCALE GENOMIC DNA]</scope>
    <source>
        <strain evidence="1 2">KMM 231</strain>
    </source>
</reference>
<dbReference type="AlphaFoldDB" id="A0A837NH76"/>
<evidence type="ECO:0008006" key="3">
    <source>
        <dbReference type="Google" id="ProtNLM"/>
    </source>
</evidence>
<gene>
    <name evidence="1" type="ORF">AFK76_11270</name>
</gene>
<evidence type="ECO:0000313" key="2">
    <source>
        <dbReference type="Proteomes" id="UP000053030"/>
    </source>
</evidence>
<evidence type="ECO:0000313" key="1">
    <source>
        <dbReference type="EMBL" id="KPD22102.1"/>
    </source>
</evidence>
<organism evidence="1 2">
    <name type="scientific">Idiomarina zobellii</name>
    <dbReference type="NCBI Taxonomy" id="86103"/>
    <lineage>
        <taxon>Bacteria</taxon>
        <taxon>Pseudomonadati</taxon>
        <taxon>Pseudomonadota</taxon>
        <taxon>Gammaproteobacteria</taxon>
        <taxon>Alteromonadales</taxon>
        <taxon>Idiomarinaceae</taxon>
        <taxon>Idiomarina</taxon>
    </lineage>
</organism>
<dbReference type="OrthoDB" id="6308355at2"/>
<dbReference type="SUPFAM" id="SSF63825">
    <property type="entry name" value="YWTD domain"/>
    <property type="match status" value="1"/>
</dbReference>
<dbReference type="RefSeq" id="WP_053954385.1">
    <property type="nucleotide sequence ID" value="NZ_FNCB01000016.1"/>
</dbReference>
<protein>
    <recommendedName>
        <fullName evidence="3">BNR repeat-containing family member</fullName>
    </recommendedName>
</protein>
<name>A0A837NH76_9GAMM</name>
<keyword evidence="2" id="KW-1185">Reference proteome</keyword>
<dbReference type="EMBL" id="LHSG01000015">
    <property type="protein sequence ID" value="KPD22102.1"/>
    <property type="molecule type" value="Genomic_DNA"/>
</dbReference>
<comment type="caution">
    <text evidence="1">The sequence shown here is derived from an EMBL/GenBank/DDBJ whole genome shotgun (WGS) entry which is preliminary data.</text>
</comment>
<dbReference type="Proteomes" id="UP000053030">
    <property type="component" value="Unassembled WGS sequence"/>
</dbReference>
<proteinExistence type="predicted"/>
<sequence length="332" mass="38052">MQAVKVTKGRIVFANKNKLILACGADLFVSEDKGQTWKHWLTLPVRTSLRLAMKSHMLSRLLRLGVHHLVKARGKWVAIVNNESFLIQADASITRLGFIEGSRPMVLCASDDKVFYGEYRSNSERSPVHIYSLDFESNKWRSVWQFNDVRHIHGVFHDAYTDSFWVTTGDSNEESGIWCTRNNFTTLDKVLGGSQQTRAVQLLFSSKWIYFGSDTPQEQNFIYRTDREGNHIEKLQPVGGSVFYGCKVEDKLVFSTAVEQSDINSSRLAEVWYSSNGKDWNKLVEWRKDFLSMKYFQYGQVLLPSTNEENHDTLYLTPFAVGGHGRTIQVSI</sequence>